<organism evidence="8 9">
    <name type="scientific">Demequina litorisediminis</name>
    <dbReference type="NCBI Taxonomy" id="1849022"/>
    <lineage>
        <taxon>Bacteria</taxon>
        <taxon>Bacillati</taxon>
        <taxon>Actinomycetota</taxon>
        <taxon>Actinomycetes</taxon>
        <taxon>Micrococcales</taxon>
        <taxon>Demequinaceae</taxon>
        <taxon>Demequina</taxon>
    </lineage>
</organism>
<dbReference type="InterPro" id="IPR009619">
    <property type="entry name" value="CrgA"/>
</dbReference>
<gene>
    <name evidence="7" type="primary">crgA</name>
    <name evidence="8" type="ORF">GCM10025876_19100</name>
</gene>
<comment type="similarity">
    <text evidence="7">Belongs to the CrgA family.</text>
</comment>
<keyword evidence="1 7" id="KW-1003">Cell membrane</keyword>
<evidence type="ECO:0000313" key="8">
    <source>
        <dbReference type="EMBL" id="GMA35706.1"/>
    </source>
</evidence>
<comment type="caution">
    <text evidence="8">The sequence shown here is derived from an EMBL/GenBank/DDBJ whole genome shotgun (WGS) entry which is preliminary data.</text>
</comment>
<comment type="subcellular location">
    <subcellularLocation>
        <location evidence="7">Cell membrane</location>
        <topology evidence="7">Multi-pass membrane protein</topology>
    </subcellularLocation>
</comment>
<keyword evidence="4 7" id="KW-1133">Transmembrane helix</keyword>
<evidence type="ECO:0000256" key="3">
    <source>
        <dbReference type="ARBA" id="ARBA00022692"/>
    </source>
</evidence>
<dbReference type="RefSeq" id="WP_284328149.1">
    <property type="nucleotide sequence ID" value="NZ_BSUN01000001.1"/>
</dbReference>
<evidence type="ECO:0000256" key="6">
    <source>
        <dbReference type="ARBA" id="ARBA00023306"/>
    </source>
</evidence>
<keyword evidence="2 7" id="KW-0132">Cell division</keyword>
<evidence type="ECO:0000256" key="7">
    <source>
        <dbReference type="HAMAP-Rule" id="MF_00631"/>
    </source>
</evidence>
<protein>
    <recommendedName>
        <fullName evidence="7">Cell division protein CrgA</fullName>
    </recommendedName>
</protein>
<evidence type="ECO:0000256" key="1">
    <source>
        <dbReference type="ARBA" id="ARBA00022475"/>
    </source>
</evidence>
<keyword evidence="9" id="KW-1185">Reference proteome</keyword>
<evidence type="ECO:0000256" key="5">
    <source>
        <dbReference type="ARBA" id="ARBA00023136"/>
    </source>
</evidence>
<feature type="transmembrane region" description="Helical" evidence="7">
    <location>
        <begin position="61"/>
        <end position="80"/>
    </location>
</feature>
<keyword evidence="3 7" id="KW-0812">Transmembrane</keyword>
<comment type="function">
    <text evidence="7">Involved in cell division.</text>
</comment>
<proteinExistence type="inferred from homology"/>
<name>A0ABQ6IE67_9MICO</name>
<feature type="transmembrane region" description="Helical" evidence="7">
    <location>
        <begin position="28"/>
        <end position="49"/>
    </location>
</feature>
<dbReference type="EMBL" id="BSUN01000001">
    <property type="protein sequence ID" value="GMA35706.1"/>
    <property type="molecule type" value="Genomic_DNA"/>
</dbReference>
<evidence type="ECO:0000313" key="9">
    <source>
        <dbReference type="Proteomes" id="UP001157125"/>
    </source>
</evidence>
<dbReference type="HAMAP" id="MF_00631">
    <property type="entry name" value="CrgA"/>
    <property type="match status" value="1"/>
</dbReference>
<keyword evidence="5 7" id="KW-0472">Membrane</keyword>
<evidence type="ECO:0000256" key="2">
    <source>
        <dbReference type="ARBA" id="ARBA00022618"/>
    </source>
</evidence>
<accession>A0ABQ6IE67</accession>
<reference evidence="9" key="1">
    <citation type="journal article" date="2019" name="Int. J. Syst. Evol. Microbiol.">
        <title>The Global Catalogue of Microorganisms (GCM) 10K type strain sequencing project: providing services to taxonomists for standard genome sequencing and annotation.</title>
        <authorList>
            <consortium name="The Broad Institute Genomics Platform"/>
            <consortium name="The Broad Institute Genome Sequencing Center for Infectious Disease"/>
            <person name="Wu L."/>
            <person name="Ma J."/>
        </authorList>
    </citation>
    <scope>NUCLEOTIDE SEQUENCE [LARGE SCALE GENOMIC DNA]</scope>
    <source>
        <strain evidence="9">NBRC 112299</strain>
    </source>
</reference>
<dbReference type="Proteomes" id="UP001157125">
    <property type="component" value="Unassembled WGS sequence"/>
</dbReference>
<keyword evidence="6 7" id="KW-0131">Cell cycle</keyword>
<dbReference type="Pfam" id="PF06781">
    <property type="entry name" value="CrgA"/>
    <property type="match status" value="1"/>
</dbReference>
<evidence type="ECO:0000256" key="4">
    <source>
        <dbReference type="ARBA" id="ARBA00022989"/>
    </source>
</evidence>
<sequence>MAVSKKRDKNVYKAPKNLGKTESGNPKWLVPTAVTLLVLGPAWIVVYYITRANYPLPIGDWNLVVGFAFMAASMALFTRWK</sequence>